<feature type="region of interest" description="Disordered" evidence="1">
    <location>
        <begin position="396"/>
        <end position="473"/>
    </location>
</feature>
<feature type="region of interest" description="Disordered" evidence="1">
    <location>
        <begin position="624"/>
        <end position="713"/>
    </location>
</feature>
<feature type="compositionally biased region" description="Polar residues" evidence="1">
    <location>
        <begin position="194"/>
        <end position="204"/>
    </location>
</feature>
<dbReference type="KEGG" id="apuu:APUU_50793A"/>
<feature type="region of interest" description="Disordered" evidence="1">
    <location>
        <begin position="351"/>
        <end position="370"/>
    </location>
</feature>
<evidence type="ECO:0000313" key="2">
    <source>
        <dbReference type="EMBL" id="BCS26082.1"/>
    </source>
</evidence>
<dbReference type="AlphaFoldDB" id="A0A7R8APM3"/>
<name>A0A7R8APM3_9EURO</name>
<keyword evidence="3" id="KW-1185">Reference proteome</keyword>
<feature type="region of interest" description="Disordered" evidence="1">
    <location>
        <begin position="169"/>
        <end position="212"/>
    </location>
</feature>
<feature type="compositionally biased region" description="Polar residues" evidence="1">
    <location>
        <begin position="628"/>
        <end position="644"/>
    </location>
</feature>
<sequence length="713" mass="78393">MKLRHTIRPPVRYSDEIVYSPGTSPRRMRKDNMVKNPQYIDYVPNQRPAAFPTRNFPRASPQNGNTEDGSGQNIQRNGRKGLESSCSLTDPGSHGRNSLHPGLEGVPADQLDNYIASNGDLNPTWVSNMAKMAAPGYNFPNDAMDLDVNMGYAAYEAMVLDMEDTDVDGAISEAPGVSSVDSDSDEWSSEEASLTSQSQPSSTGPRDPSWSDLSCRMQAEILENLLERYSRPTVCRMLGLTAEESSAIKELIRSRREQEKLEDTVLKAMREKQLREFMKIDNSLRNQTQSPHLGFQKASRQAFRKLDGLIHPDVNFFACERSELTAARIFLRKREIEAKFAGAWGNEIGCSRPSKNGGGASSKMVGLDGGPGPNPVEAICLTSNQAKVPSTCSFTTATATKPPTIRPQLASSTVKQGSTASLGESPTSSSSEFQELNRDLTTPAKLLTLRNKGKLDNERDDGEKEGPQQIDLDGCQDLSVSDLTLGSSPCPKNAPLPPSFEKLALKQPRQTLHQQQSANIIQRTNSFLTNNLTPLSKTTENGNFDLEHDIQRLNSERSPQRPRPWVLLRSDKLSNSTQEPGGTKHHTENQRSCQNQTFGDNMESHTSSRLTELNLTGVVKPDTLIPVSPSSTPTDHIGGLSSSPETRRFRFSTPPSPETVRTHPPSPSTSASCGTHTGDEDEDEAEDDELLEDEVVLVPIGPRGHPWRKVYNI</sequence>
<dbReference type="RefSeq" id="XP_041558276.1">
    <property type="nucleotide sequence ID" value="XM_041705830.1"/>
</dbReference>
<organism evidence="2 3">
    <name type="scientific">Aspergillus puulaauensis</name>
    <dbReference type="NCBI Taxonomy" id="1220207"/>
    <lineage>
        <taxon>Eukaryota</taxon>
        <taxon>Fungi</taxon>
        <taxon>Dikarya</taxon>
        <taxon>Ascomycota</taxon>
        <taxon>Pezizomycotina</taxon>
        <taxon>Eurotiomycetes</taxon>
        <taxon>Eurotiomycetidae</taxon>
        <taxon>Eurotiales</taxon>
        <taxon>Aspergillaceae</taxon>
        <taxon>Aspergillus</taxon>
    </lineage>
</organism>
<evidence type="ECO:0000313" key="3">
    <source>
        <dbReference type="Proteomes" id="UP000654913"/>
    </source>
</evidence>
<dbReference type="EMBL" id="AP024447">
    <property type="protein sequence ID" value="BCS26082.1"/>
    <property type="molecule type" value="Genomic_DNA"/>
</dbReference>
<feature type="compositionally biased region" description="Basic and acidic residues" evidence="1">
    <location>
        <begin position="453"/>
        <end position="466"/>
    </location>
</feature>
<protein>
    <submittedName>
        <fullName evidence="2">Uncharacterized protein</fullName>
    </submittedName>
</protein>
<feature type="region of interest" description="Disordered" evidence="1">
    <location>
        <begin position="552"/>
        <end position="607"/>
    </location>
</feature>
<gene>
    <name evidence="2" type="ORF">APUU_50793A</name>
</gene>
<dbReference type="OrthoDB" id="5378502at2759"/>
<feature type="compositionally biased region" description="Low complexity" evidence="1">
    <location>
        <begin position="418"/>
        <end position="432"/>
    </location>
</feature>
<feature type="compositionally biased region" description="Polar residues" evidence="1">
    <location>
        <begin position="590"/>
        <end position="607"/>
    </location>
</feature>
<feature type="region of interest" description="Disordered" evidence="1">
    <location>
        <begin position="44"/>
        <end position="104"/>
    </location>
</feature>
<dbReference type="GeneID" id="64976087"/>
<evidence type="ECO:0000256" key="1">
    <source>
        <dbReference type="SAM" id="MobiDB-lite"/>
    </source>
</evidence>
<reference evidence="2" key="2">
    <citation type="submission" date="2021-02" db="EMBL/GenBank/DDBJ databases">
        <title>Aspergillus puulaauensis MK2 genome sequence.</title>
        <authorList>
            <person name="Futagami T."/>
            <person name="Mori K."/>
            <person name="Kadooka C."/>
            <person name="Tanaka T."/>
        </authorList>
    </citation>
    <scope>NUCLEOTIDE SEQUENCE</scope>
    <source>
        <strain evidence="2">MK2</strain>
    </source>
</reference>
<accession>A0A7R8APM3</accession>
<feature type="compositionally biased region" description="Polar residues" evidence="1">
    <location>
        <begin position="60"/>
        <end position="76"/>
    </location>
</feature>
<reference evidence="2" key="1">
    <citation type="submission" date="2021-01" db="EMBL/GenBank/DDBJ databases">
        <authorList>
            <consortium name="Aspergillus puulaauensis MK2 genome sequencing consortium"/>
            <person name="Kazuki M."/>
            <person name="Futagami T."/>
        </authorList>
    </citation>
    <scope>NUCLEOTIDE SEQUENCE</scope>
    <source>
        <strain evidence="2">MK2</strain>
    </source>
</reference>
<dbReference type="Proteomes" id="UP000654913">
    <property type="component" value="Chromosome 5"/>
</dbReference>
<proteinExistence type="predicted"/>
<feature type="compositionally biased region" description="Acidic residues" evidence="1">
    <location>
        <begin position="679"/>
        <end position="695"/>
    </location>
</feature>